<dbReference type="InterPro" id="IPR005804">
    <property type="entry name" value="FA_desaturase_dom"/>
</dbReference>
<dbReference type="GO" id="GO:0016020">
    <property type="term" value="C:membrane"/>
    <property type="evidence" value="ECO:0007669"/>
    <property type="project" value="TreeGrafter"/>
</dbReference>
<dbReference type="InterPro" id="IPR012171">
    <property type="entry name" value="Fatty_acid_desaturase"/>
</dbReference>
<feature type="transmembrane region" description="Helical" evidence="1">
    <location>
        <begin position="20"/>
        <end position="38"/>
    </location>
</feature>
<reference evidence="3" key="1">
    <citation type="journal article" date="2014" name="Int. J. Syst. Evol. Microbiol.">
        <title>Complete genome sequence of Corynebacterium casei LMG S-19264T (=DSM 44701T), isolated from a smear-ripened cheese.</title>
        <authorList>
            <consortium name="US DOE Joint Genome Institute (JGI-PGF)"/>
            <person name="Walter F."/>
            <person name="Albersmeier A."/>
            <person name="Kalinowski J."/>
            <person name="Ruckert C."/>
        </authorList>
    </citation>
    <scope>NUCLEOTIDE SEQUENCE</scope>
    <source>
        <strain evidence="3">KCTC 23430</strain>
    </source>
</reference>
<accession>A0A919CIB8</accession>
<sequence>MSMKEERAIAQKYIGPFPWFMVIWGLGGFLGWVALFPLVHLGFIPMWLGCLLATVILCYSYLPSHEAQHGNIGRPNTRWRWLNETIGHLSIFPILLPYRLHRAIHLKHHANTNHDERDPDIYMRADTIWGAMYNAYLSKQPGRVGGLADGVLPDSAEKTRLVTEALIVTRIGWLVMAVMAWNGMAMEVLLLWWVPRQIAGIYIPVTLSWAPHHPMRDQGRYKDTRGWKSPVGTVLSAGMEYHLVHHLFPAIPLNRTPAAYRELRPLLEQQGTPLDGL</sequence>
<reference evidence="3" key="2">
    <citation type="submission" date="2020-09" db="EMBL/GenBank/DDBJ databases">
        <authorList>
            <person name="Sun Q."/>
            <person name="Kim S."/>
        </authorList>
    </citation>
    <scope>NUCLEOTIDE SEQUENCE</scope>
    <source>
        <strain evidence="3">KCTC 23430</strain>
    </source>
</reference>
<proteinExistence type="predicted"/>
<name>A0A919CIB8_9GAMM</name>
<evidence type="ECO:0000313" key="3">
    <source>
        <dbReference type="EMBL" id="GHD27538.1"/>
    </source>
</evidence>
<keyword evidence="1" id="KW-0812">Transmembrane</keyword>
<organism evidence="3 4">
    <name type="scientific">Parahalioglobus pacificus</name>
    <dbReference type="NCBI Taxonomy" id="930806"/>
    <lineage>
        <taxon>Bacteria</taxon>
        <taxon>Pseudomonadati</taxon>
        <taxon>Pseudomonadota</taxon>
        <taxon>Gammaproteobacteria</taxon>
        <taxon>Cellvibrionales</taxon>
        <taxon>Halieaceae</taxon>
        <taxon>Parahalioglobus</taxon>
    </lineage>
</organism>
<keyword evidence="4" id="KW-1185">Reference proteome</keyword>
<keyword evidence="1" id="KW-1133">Transmembrane helix</keyword>
<keyword evidence="1" id="KW-0472">Membrane</keyword>
<dbReference type="EMBL" id="BMYM01000001">
    <property type="protein sequence ID" value="GHD27538.1"/>
    <property type="molecule type" value="Genomic_DNA"/>
</dbReference>
<evidence type="ECO:0000259" key="2">
    <source>
        <dbReference type="Pfam" id="PF00487"/>
    </source>
</evidence>
<evidence type="ECO:0000313" key="4">
    <source>
        <dbReference type="Proteomes" id="UP000644693"/>
    </source>
</evidence>
<dbReference type="GO" id="GO:0008610">
    <property type="term" value="P:lipid biosynthetic process"/>
    <property type="evidence" value="ECO:0007669"/>
    <property type="project" value="UniProtKB-ARBA"/>
</dbReference>
<dbReference type="Proteomes" id="UP000644693">
    <property type="component" value="Unassembled WGS sequence"/>
</dbReference>
<dbReference type="PANTHER" id="PTHR19353:SF19">
    <property type="entry name" value="DELTA(5) FATTY ACID DESATURASE C-RELATED"/>
    <property type="match status" value="1"/>
</dbReference>
<dbReference type="Pfam" id="PF00487">
    <property type="entry name" value="FA_desaturase"/>
    <property type="match status" value="1"/>
</dbReference>
<feature type="transmembrane region" description="Helical" evidence="1">
    <location>
        <begin position="44"/>
        <end position="62"/>
    </location>
</feature>
<evidence type="ECO:0000256" key="1">
    <source>
        <dbReference type="SAM" id="Phobius"/>
    </source>
</evidence>
<dbReference type="AlphaFoldDB" id="A0A919CIB8"/>
<dbReference type="PANTHER" id="PTHR19353">
    <property type="entry name" value="FATTY ACID DESATURASE 2"/>
    <property type="match status" value="1"/>
</dbReference>
<feature type="domain" description="Fatty acid desaturase" evidence="2">
    <location>
        <begin position="43"/>
        <end position="274"/>
    </location>
</feature>
<dbReference type="GO" id="GO:0016717">
    <property type="term" value="F:oxidoreductase activity, acting on paired donors, with oxidation of a pair of donors resulting in the reduction of molecular oxygen to two molecules of water"/>
    <property type="evidence" value="ECO:0007669"/>
    <property type="project" value="TreeGrafter"/>
</dbReference>
<comment type="caution">
    <text evidence="3">The sequence shown here is derived from an EMBL/GenBank/DDBJ whole genome shotgun (WGS) entry which is preliminary data.</text>
</comment>
<protein>
    <recommendedName>
        <fullName evidence="2">Fatty acid desaturase domain-containing protein</fullName>
    </recommendedName>
</protein>
<gene>
    <name evidence="3" type="ORF">GCM10007053_05990</name>
</gene>
<feature type="transmembrane region" description="Helical" evidence="1">
    <location>
        <begin position="165"/>
        <end position="184"/>
    </location>
</feature>